<dbReference type="eggNOG" id="ENOG50321RD">
    <property type="taxonomic scope" value="Bacteria"/>
</dbReference>
<organism evidence="1 2">
    <name type="scientific">Prochlorococcus marinus (strain NATL1A)</name>
    <dbReference type="NCBI Taxonomy" id="167555"/>
    <lineage>
        <taxon>Bacteria</taxon>
        <taxon>Bacillati</taxon>
        <taxon>Cyanobacteriota</taxon>
        <taxon>Cyanophyceae</taxon>
        <taxon>Synechococcales</taxon>
        <taxon>Prochlorococcaceae</taxon>
        <taxon>Prochlorococcus</taxon>
    </lineage>
</organism>
<dbReference type="HOGENOM" id="CLU_191504_0_0_3"/>
<evidence type="ECO:0000313" key="2">
    <source>
        <dbReference type="Proteomes" id="UP000002592"/>
    </source>
</evidence>
<dbReference type="EMBL" id="CP000553">
    <property type="protein sequence ID" value="ABM75246.1"/>
    <property type="molecule type" value="Genomic_DNA"/>
</dbReference>
<proteinExistence type="predicted"/>
<accession>A2C186</accession>
<protein>
    <recommendedName>
        <fullName evidence="3">DNA-binding protein</fullName>
    </recommendedName>
</protein>
<gene>
    <name evidence="1" type="ordered locus">NATL1_06861</name>
</gene>
<reference evidence="2" key="1">
    <citation type="journal article" date="2007" name="PLoS Genet.">
        <title>Patterns and implications of gene gain and loss in the evolution of Prochlorococcus.</title>
        <authorList>
            <person name="Kettler G.C."/>
            <person name="Martiny A.C."/>
            <person name="Huang K."/>
            <person name="Zucker J."/>
            <person name="Coleman M.L."/>
            <person name="Rodrigue S."/>
            <person name="Chen F."/>
            <person name="Lapidus A."/>
            <person name="Ferriera S."/>
            <person name="Johnson J."/>
            <person name="Steglich C."/>
            <person name="Church G.M."/>
            <person name="Richardson P."/>
            <person name="Chisholm S.W."/>
        </authorList>
    </citation>
    <scope>NUCLEOTIDE SEQUENCE [LARGE SCALE GENOMIC DNA]</scope>
    <source>
        <strain evidence="2">NATL1A</strain>
    </source>
</reference>
<name>A2C186_PROM1</name>
<dbReference type="KEGG" id="pme:NATL1_06861"/>
<dbReference type="Proteomes" id="UP000002592">
    <property type="component" value="Chromosome"/>
</dbReference>
<evidence type="ECO:0000313" key="1">
    <source>
        <dbReference type="EMBL" id="ABM75246.1"/>
    </source>
</evidence>
<dbReference type="RefSeq" id="WP_011823407.1">
    <property type="nucleotide sequence ID" value="NC_008819.1"/>
</dbReference>
<sequence>MIEASMWLSEKEASEVLRVDEQSLEAMREMGYLKPGTHWRSSNDPKQLPWKPKVFYFIRGCKEVIEFLHNNNDSFAQRAA</sequence>
<evidence type="ECO:0008006" key="3">
    <source>
        <dbReference type="Google" id="ProtNLM"/>
    </source>
</evidence>
<dbReference type="AlphaFoldDB" id="A2C186"/>